<dbReference type="Gene3D" id="3.90.1600.10">
    <property type="entry name" value="Palm domain of DNA polymerase"/>
    <property type="match status" value="1"/>
</dbReference>
<dbReference type="SUPFAM" id="SSF56672">
    <property type="entry name" value="DNA/RNA polymerases"/>
    <property type="match status" value="1"/>
</dbReference>
<dbReference type="Proteomes" id="UP001620626">
    <property type="component" value="Unassembled WGS sequence"/>
</dbReference>
<comment type="caution">
    <text evidence="2">The sequence shown here is derived from an EMBL/GenBank/DDBJ whole genome shotgun (WGS) entry which is preliminary data.</text>
</comment>
<feature type="region of interest" description="Disordered" evidence="1">
    <location>
        <begin position="343"/>
        <end position="377"/>
    </location>
</feature>
<proteinExistence type="predicted"/>
<evidence type="ECO:0000313" key="3">
    <source>
        <dbReference type="Proteomes" id="UP001620626"/>
    </source>
</evidence>
<dbReference type="PANTHER" id="PTHR33568">
    <property type="entry name" value="DNA POLYMERASE"/>
    <property type="match status" value="1"/>
</dbReference>
<evidence type="ECO:0000313" key="2">
    <source>
        <dbReference type="EMBL" id="KAL3100353.1"/>
    </source>
</evidence>
<dbReference type="InterPro" id="IPR043502">
    <property type="entry name" value="DNA/RNA_pol_sf"/>
</dbReference>
<sequence length="1094" mass="123312">MFLSGKDDEFPISAIDRKLWQGKTTVKISDLEKAQNDVAKLEDGVNRAVRHMNRSLNQKVNWVNDVVANTNANFETLKVQFVTLTERVDILEQDNDGTNSGGTVSITNQNRASLAPFVTPMGNAQPNQVVPNQVPIHQLSSEDEDDGPTLFGLNMLSSGPTVGSGLEMFCEESVFAFDDWAERFKDYLSVSGKVYTEQEKITRLKLALRDTPRALFKELLPAQTDTLDSALSELRQKLDSPQRREIAKRTLSLCKQREDETVAQFLRRSTPLVDATNSSLTGDIRKEKICEEFLDRLKPNISFLIRLVGLSRAKDLDLVRAQAEEELEALLLMNKGDEASRLSQAVNTLSNQSSQSQWSTEANQNNDRAGQWSSRNNVQEEEDEVALAIGEEAARSNLAKETGQATLDAIIVTGLNILRTIAINAAPILEEIPTNRSVKEDGFFENLAKSLLDLKIQDNRNYKNEEPRSGAMNALTHIKPKTTAMDCQIENELAKGSSSESPACGPETKIYAPKTSNWERPSVRSKVASLMFITLMLFGMTLPFTAANLPHLPMHPLVCQTQNGGKIWQLPAVTGCSKLSIDHSKAPVVRTFDIFSPNLFEHSAEAWACRKVRKSVRKYTSITNVPIQETLEPLLLEMTLSECKQMAENGKCSLGLLINDSGLLPLSIGSTKRCTPWWSYRALQTSSLGNPRVLTREVLLQPPTTPLPWTCSSNNTFRGLLLVRVLAPRLIRVPLLGYRTKDGRFTFPLCAWCADRRQQRPCQHDNYKRSWVCAYTHVELNKALQLGYIVVDLFEVWNYDEWDDDLFSKYVNTFVGLKVQATGWPEGCETDEQRKEFVDNFMRTEGIQLDSTKMTPNPGLRLIAKTLANSLWGKMAQRVGFTQIKYTRTPAEFHQLLEDPTFDKLDFVHVSEHMDRVVVRKRPEFAKAPLTNCLPVAIYVTSYARLHLYSYMEKVIALEGAELLYCDTDSIYYVNKMGGRCVPEGEALGQMKREHTDRRIVEFVAGGPKNYGIRHTTRDGNDERANLKIRSFRLSYATQQLLNFEAMKDLTLATYNIDGPIDDVIDNDDLYVYGGGAHRSIRVTFPQIDRNVRF</sequence>
<evidence type="ECO:0000256" key="1">
    <source>
        <dbReference type="SAM" id="MobiDB-lite"/>
    </source>
</evidence>
<dbReference type="AlphaFoldDB" id="A0ABD2KBN4"/>
<keyword evidence="3" id="KW-1185">Reference proteome</keyword>
<gene>
    <name evidence="2" type="ORF">niasHT_029057</name>
</gene>
<accession>A0ABD2KBN4</accession>
<organism evidence="2 3">
    <name type="scientific">Heterodera trifolii</name>
    <dbReference type="NCBI Taxonomy" id="157864"/>
    <lineage>
        <taxon>Eukaryota</taxon>
        <taxon>Metazoa</taxon>
        <taxon>Ecdysozoa</taxon>
        <taxon>Nematoda</taxon>
        <taxon>Chromadorea</taxon>
        <taxon>Rhabditida</taxon>
        <taxon>Tylenchina</taxon>
        <taxon>Tylenchomorpha</taxon>
        <taxon>Tylenchoidea</taxon>
        <taxon>Heteroderidae</taxon>
        <taxon>Heteroderinae</taxon>
        <taxon>Heterodera</taxon>
    </lineage>
</organism>
<evidence type="ECO:0008006" key="4">
    <source>
        <dbReference type="Google" id="ProtNLM"/>
    </source>
</evidence>
<protein>
    <recommendedName>
        <fullName evidence="4">DNA-directed DNA polymerase</fullName>
    </recommendedName>
</protein>
<dbReference type="EMBL" id="JBICBT010000790">
    <property type="protein sequence ID" value="KAL3100353.1"/>
    <property type="molecule type" value="Genomic_DNA"/>
</dbReference>
<reference evidence="2 3" key="1">
    <citation type="submission" date="2024-10" db="EMBL/GenBank/DDBJ databases">
        <authorList>
            <person name="Kim D."/>
        </authorList>
    </citation>
    <scope>NUCLEOTIDE SEQUENCE [LARGE SCALE GENOMIC DNA]</scope>
    <source>
        <strain evidence="2">BH-2024</strain>
    </source>
</reference>
<dbReference type="InterPro" id="IPR023211">
    <property type="entry name" value="DNA_pol_palm_dom_sf"/>
</dbReference>
<name>A0ABD2KBN4_9BILA</name>
<dbReference type="PANTHER" id="PTHR33568:SF3">
    <property type="entry name" value="DNA-DIRECTED DNA POLYMERASE"/>
    <property type="match status" value="1"/>
</dbReference>